<dbReference type="Pfam" id="PF05015">
    <property type="entry name" value="HigB-like_toxin"/>
    <property type="match status" value="1"/>
</dbReference>
<sequence>MIQTFGDKRTEDLFQGISSRETRKFPADLIKVAVRKLDMLNAAYQLEDLRSPPGNRLESLKGDLKGFYSIRINDQWRIIFKWQNGNVLAVKIVDYHD</sequence>
<protein>
    <submittedName>
        <fullName evidence="1">Toxin HigB-1</fullName>
    </submittedName>
</protein>
<keyword evidence="2" id="KW-1185">Reference proteome</keyword>
<evidence type="ECO:0000313" key="1">
    <source>
        <dbReference type="EMBL" id="VXD21338.1"/>
    </source>
</evidence>
<evidence type="ECO:0000313" key="2">
    <source>
        <dbReference type="Proteomes" id="UP000182190"/>
    </source>
</evidence>
<dbReference type="PANTHER" id="PTHR40266:SF2">
    <property type="entry name" value="TOXIN HIGB-1"/>
    <property type="match status" value="1"/>
</dbReference>
<dbReference type="InterPro" id="IPR035093">
    <property type="entry name" value="RelE/ParE_toxin_dom_sf"/>
</dbReference>
<dbReference type="Gene3D" id="3.30.2310.20">
    <property type="entry name" value="RelE-like"/>
    <property type="match status" value="1"/>
</dbReference>
<dbReference type="AlphaFoldDB" id="A0A7Z9BUP2"/>
<dbReference type="InterPro" id="IPR007711">
    <property type="entry name" value="HigB-1"/>
</dbReference>
<dbReference type="RefSeq" id="WP_083619503.1">
    <property type="nucleotide sequence ID" value="NZ_LR735009.1"/>
</dbReference>
<gene>
    <name evidence="1" type="primary">higB</name>
    <name evidence="1" type="ORF">PL9631_560049</name>
</gene>
<proteinExistence type="predicted"/>
<organism evidence="1 2">
    <name type="scientific">Planktothrix paucivesiculata PCC 9631</name>
    <dbReference type="NCBI Taxonomy" id="671071"/>
    <lineage>
        <taxon>Bacteria</taxon>
        <taxon>Bacillati</taxon>
        <taxon>Cyanobacteriota</taxon>
        <taxon>Cyanophyceae</taxon>
        <taxon>Oscillatoriophycideae</taxon>
        <taxon>Oscillatoriales</taxon>
        <taxon>Microcoleaceae</taxon>
        <taxon>Planktothrix</taxon>
    </lineage>
</organism>
<dbReference type="EMBL" id="CZCS02000197">
    <property type="protein sequence ID" value="VXD21338.1"/>
    <property type="molecule type" value="Genomic_DNA"/>
</dbReference>
<dbReference type="Proteomes" id="UP000182190">
    <property type="component" value="Unassembled WGS sequence"/>
</dbReference>
<dbReference type="OrthoDB" id="9801102at2"/>
<comment type="caution">
    <text evidence="1">The sequence shown here is derived from an EMBL/GenBank/DDBJ whole genome shotgun (WGS) entry which is preliminary data.</text>
</comment>
<dbReference type="PANTHER" id="PTHR40266">
    <property type="entry name" value="TOXIN HIGB-1"/>
    <property type="match status" value="1"/>
</dbReference>
<name>A0A7Z9BUP2_9CYAN</name>
<reference evidence="1" key="1">
    <citation type="submission" date="2019-10" db="EMBL/GenBank/DDBJ databases">
        <authorList>
            <consortium name="Genoscope - CEA"/>
            <person name="William W."/>
        </authorList>
    </citation>
    <scope>NUCLEOTIDE SEQUENCE [LARGE SCALE GENOMIC DNA]</scope>
    <source>
        <strain evidence="1">BBR_PRJEB10994</strain>
    </source>
</reference>
<accession>A0A7Z9BUP2</accession>
<dbReference type="SUPFAM" id="SSF143011">
    <property type="entry name" value="RelE-like"/>
    <property type="match status" value="1"/>
</dbReference>